<keyword evidence="3" id="KW-1185">Reference proteome</keyword>
<dbReference type="Proteomes" id="UP000094236">
    <property type="component" value="Unassembled WGS sequence"/>
</dbReference>
<gene>
    <name evidence="2" type="ORF">PACTADRAFT_49577</name>
</gene>
<accession>A0A1E4TWP6</accession>
<evidence type="ECO:0000313" key="2">
    <source>
        <dbReference type="EMBL" id="ODV96182.1"/>
    </source>
</evidence>
<organism evidence="2 3">
    <name type="scientific">Pachysolen tannophilus NRRL Y-2460</name>
    <dbReference type="NCBI Taxonomy" id="669874"/>
    <lineage>
        <taxon>Eukaryota</taxon>
        <taxon>Fungi</taxon>
        <taxon>Dikarya</taxon>
        <taxon>Ascomycota</taxon>
        <taxon>Saccharomycotina</taxon>
        <taxon>Pichiomycetes</taxon>
        <taxon>Pachysolenaceae</taxon>
        <taxon>Pachysolen</taxon>
    </lineage>
</organism>
<sequence>MYFAQEAHISQDNYSENTSATPFSSPYNGNEAIFVFLLSKILSDLIKKIPGLMLANKTRF</sequence>
<evidence type="ECO:0000256" key="1">
    <source>
        <dbReference type="SAM" id="MobiDB-lite"/>
    </source>
</evidence>
<protein>
    <submittedName>
        <fullName evidence="2">Uncharacterized protein</fullName>
    </submittedName>
</protein>
<dbReference type="EMBL" id="KV454013">
    <property type="protein sequence ID" value="ODV96182.1"/>
    <property type="molecule type" value="Genomic_DNA"/>
</dbReference>
<name>A0A1E4TWP6_PACTA</name>
<feature type="compositionally biased region" description="Polar residues" evidence="1">
    <location>
        <begin position="8"/>
        <end position="22"/>
    </location>
</feature>
<reference evidence="3" key="1">
    <citation type="submission" date="2016-05" db="EMBL/GenBank/DDBJ databases">
        <title>Comparative genomics of biotechnologically important yeasts.</title>
        <authorList>
            <consortium name="DOE Joint Genome Institute"/>
            <person name="Riley R."/>
            <person name="Haridas S."/>
            <person name="Wolfe K.H."/>
            <person name="Lopes M.R."/>
            <person name="Hittinger C.T."/>
            <person name="Goker M."/>
            <person name="Salamov A."/>
            <person name="Wisecaver J."/>
            <person name="Long T.M."/>
            <person name="Aerts A.L."/>
            <person name="Barry K."/>
            <person name="Choi C."/>
            <person name="Clum A."/>
            <person name="Coughlan A.Y."/>
            <person name="Deshpande S."/>
            <person name="Douglass A.P."/>
            <person name="Hanson S.J."/>
            <person name="Klenk H.-P."/>
            <person name="Labutti K."/>
            <person name="Lapidus A."/>
            <person name="Lindquist E."/>
            <person name="Lipzen A."/>
            <person name="Meier-Kolthoff J.P."/>
            <person name="Ohm R.A."/>
            <person name="Otillar R.P."/>
            <person name="Pangilinan J."/>
            <person name="Peng Y."/>
            <person name="Rokas A."/>
            <person name="Rosa C.A."/>
            <person name="Scheuner C."/>
            <person name="Sibirny A.A."/>
            <person name="Slot J.C."/>
            <person name="Stielow J.B."/>
            <person name="Sun H."/>
            <person name="Kurtzman C.P."/>
            <person name="Blackwell M."/>
            <person name="Grigoriev I.V."/>
            <person name="Jeffries T.W."/>
        </authorList>
    </citation>
    <scope>NUCLEOTIDE SEQUENCE [LARGE SCALE GENOMIC DNA]</scope>
    <source>
        <strain evidence="3">NRRL Y-2460</strain>
    </source>
</reference>
<dbReference type="AlphaFoldDB" id="A0A1E4TWP6"/>
<evidence type="ECO:0000313" key="3">
    <source>
        <dbReference type="Proteomes" id="UP000094236"/>
    </source>
</evidence>
<feature type="region of interest" description="Disordered" evidence="1">
    <location>
        <begin position="1"/>
        <end position="22"/>
    </location>
</feature>
<proteinExistence type="predicted"/>